<dbReference type="EMBL" id="GBRH01175525">
    <property type="protein sequence ID" value="JAE22371.1"/>
    <property type="molecule type" value="Transcribed_RNA"/>
</dbReference>
<proteinExistence type="predicted"/>
<reference evidence="1" key="1">
    <citation type="submission" date="2014-09" db="EMBL/GenBank/DDBJ databases">
        <authorList>
            <person name="Magalhaes I.L.F."/>
            <person name="Oliveira U."/>
            <person name="Santos F.R."/>
            <person name="Vidigal T.H.D.A."/>
            <person name="Brescovit A.D."/>
            <person name="Santos A.J."/>
        </authorList>
    </citation>
    <scope>NUCLEOTIDE SEQUENCE</scope>
    <source>
        <tissue evidence="1">Shoot tissue taken approximately 20 cm above the soil surface</tissue>
    </source>
</reference>
<reference evidence="1" key="2">
    <citation type="journal article" date="2015" name="Data Brief">
        <title>Shoot transcriptome of the giant reed, Arundo donax.</title>
        <authorList>
            <person name="Barrero R.A."/>
            <person name="Guerrero F.D."/>
            <person name="Moolhuijzen P."/>
            <person name="Goolsby J.A."/>
            <person name="Tidwell J."/>
            <person name="Bellgard S.E."/>
            <person name="Bellgard M.I."/>
        </authorList>
    </citation>
    <scope>NUCLEOTIDE SEQUENCE</scope>
    <source>
        <tissue evidence="1">Shoot tissue taken approximately 20 cm above the soil surface</tissue>
    </source>
</reference>
<dbReference type="AlphaFoldDB" id="A0A0A9GIL1"/>
<accession>A0A0A9GIL1</accession>
<evidence type="ECO:0000313" key="1">
    <source>
        <dbReference type="EMBL" id="JAE22371.1"/>
    </source>
</evidence>
<organism evidence="1">
    <name type="scientific">Arundo donax</name>
    <name type="common">Giant reed</name>
    <name type="synonym">Donax arundinaceus</name>
    <dbReference type="NCBI Taxonomy" id="35708"/>
    <lineage>
        <taxon>Eukaryota</taxon>
        <taxon>Viridiplantae</taxon>
        <taxon>Streptophyta</taxon>
        <taxon>Embryophyta</taxon>
        <taxon>Tracheophyta</taxon>
        <taxon>Spermatophyta</taxon>
        <taxon>Magnoliopsida</taxon>
        <taxon>Liliopsida</taxon>
        <taxon>Poales</taxon>
        <taxon>Poaceae</taxon>
        <taxon>PACMAD clade</taxon>
        <taxon>Arundinoideae</taxon>
        <taxon>Arundineae</taxon>
        <taxon>Arundo</taxon>
    </lineage>
</organism>
<protein>
    <submittedName>
        <fullName evidence="1">Uncharacterized protein</fullName>
    </submittedName>
</protein>
<sequence length="53" mass="5720">MLASTRRISLCIFCISGSTPDNDASVGNIWLMYSRALDLSIPPARSLPRAPAL</sequence>
<name>A0A0A9GIL1_ARUDO</name>